<dbReference type="PANTHER" id="PTHR43649">
    <property type="entry name" value="ARABINOSE-BINDING PROTEIN-RELATED"/>
    <property type="match status" value="1"/>
</dbReference>
<accession>A0A0E2E6V1</accession>
<name>A0A0E2E6V1_TREDN</name>
<evidence type="ECO:0000256" key="2">
    <source>
        <dbReference type="ARBA" id="ARBA00008520"/>
    </source>
</evidence>
<dbReference type="InterPro" id="IPR006059">
    <property type="entry name" value="SBP"/>
</dbReference>
<dbReference type="SUPFAM" id="SSF53850">
    <property type="entry name" value="Periplasmic binding protein-like II"/>
    <property type="match status" value="1"/>
</dbReference>
<comment type="subcellular location">
    <subcellularLocation>
        <location evidence="1">Periplasm</location>
    </subcellularLocation>
</comment>
<dbReference type="HOGENOM" id="CLU_043127_0_0_12"/>
<dbReference type="Pfam" id="PF13416">
    <property type="entry name" value="SBP_bac_8"/>
    <property type="match status" value="1"/>
</dbReference>
<comment type="caution">
    <text evidence="3">The sequence shown here is derived from an EMBL/GenBank/DDBJ whole genome shotgun (WGS) entry which is preliminary data.</text>
</comment>
<dbReference type="PATRIC" id="fig|999432.5.peg.815"/>
<dbReference type="AlphaFoldDB" id="A0A0E2E6V1"/>
<dbReference type="GO" id="GO:0042597">
    <property type="term" value="C:periplasmic space"/>
    <property type="evidence" value="ECO:0007669"/>
    <property type="project" value="UniProtKB-SubCell"/>
</dbReference>
<evidence type="ECO:0000256" key="1">
    <source>
        <dbReference type="ARBA" id="ARBA00004418"/>
    </source>
</evidence>
<protein>
    <submittedName>
        <fullName evidence="3">Uncharacterized protein</fullName>
    </submittedName>
</protein>
<dbReference type="Proteomes" id="UP000011705">
    <property type="component" value="Chromosome"/>
</dbReference>
<dbReference type="EMBL" id="AGDV01000006">
    <property type="protein sequence ID" value="EMB35020.1"/>
    <property type="molecule type" value="Genomic_DNA"/>
</dbReference>
<comment type="similarity">
    <text evidence="2">Belongs to the bacterial solute-binding protein 1 family.</text>
</comment>
<dbReference type="RefSeq" id="WP_002683641.1">
    <property type="nucleotide sequence ID" value="NZ_CM001795.1"/>
</dbReference>
<sequence>MKILKLFVFCIVYLLISSCNRSLSEGNADKYDIDKVLNKSEPITINIWHYYGATQKEKFDNLIDNFNASEGAKYGVYVRSIRRAGNASEISSFLADALSQKLGADEIPDIFSAYPDTAYDFNQQDLLLDLADFFTEKEKDEYVKSFLYSSGFGVKDEIKLFPVAKATEVFVLNKTAWTPFAEAMGVSYRDLITWEGLVKVAELYYKWTDSLTAEPNDGKPFFGRDALSNYILTGTYELGNSIFKVLENGDVEFVLDKKSLRTCWDNYYVPFVKGFFTAKGRFRADDLKTGDIISCITSTSSAIYLPSKVIDSAGNFTFIELDVLPIPHFRNAKRKTIVQQGAGMAVLKSDIKRETAAVLFLKWFTEMQKYSEFAVSTGYLPVKKKELETESLTAAFCTDDECILPVVQDALKISMETMKSLDLYFQPAFKNSDKARNILADLLQERAKRDRAKVLEKIQAGKTHKEAVNEFLSDNVFEEWLKELEKRLFDLK</sequence>
<proteinExistence type="inferred from homology"/>
<dbReference type="InterPro" id="IPR050490">
    <property type="entry name" value="Bact_solute-bd_prot1"/>
</dbReference>
<dbReference type="PANTHER" id="PTHR43649:SF12">
    <property type="entry name" value="DIACETYLCHITOBIOSE BINDING PROTEIN DASA"/>
    <property type="match status" value="1"/>
</dbReference>
<dbReference type="Gene3D" id="3.40.190.10">
    <property type="entry name" value="Periplasmic binding protein-like II"/>
    <property type="match status" value="1"/>
</dbReference>
<gene>
    <name evidence="3" type="ORF">HMPREF9726_00786</name>
</gene>
<evidence type="ECO:0000313" key="3">
    <source>
        <dbReference type="EMBL" id="EMB35020.1"/>
    </source>
</evidence>
<reference evidence="3" key="1">
    <citation type="submission" date="2012-01" db="EMBL/GenBank/DDBJ databases">
        <title>The Genome Sequence of Treponema denticola H-22.</title>
        <authorList>
            <consortium name="The Broad Institute Genome Sequencing Platform"/>
            <person name="Earl A."/>
            <person name="Ward D."/>
            <person name="Feldgarden M."/>
            <person name="Gevers D."/>
            <person name="Blanton J.M."/>
            <person name="Fenno C.J."/>
            <person name="Baranova O.V."/>
            <person name="Mathney J."/>
            <person name="Dewhirst F.E."/>
            <person name="Izard J."/>
            <person name="Young S.K."/>
            <person name="Zeng Q."/>
            <person name="Gargeya S."/>
            <person name="Fitzgerald M."/>
            <person name="Haas B."/>
            <person name="Abouelleil A."/>
            <person name="Alvarado L."/>
            <person name="Arachchi H.M."/>
            <person name="Berlin A."/>
            <person name="Chapman S.B."/>
            <person name="Gearin G."/>
            <person name="Goldberg J."/>
            <person name="Griggs A."/>
            <person name="Gujja S."/>
            <person name="Hansen M."/>
            <person name="Heiman D."/>
            <person name="Howarth C."/>
            <person name="Larimer J."/>
            <person name="Lui A."/>
            <person name="MacDonald P.J.P."/>
            <person name="McCowen C."/>
            <person name="Montmayeur A."/>
            <person name="Murphy C."/>
            <person name="Neiman D."/>
            <person name="Pearson M."/>
            <person name="Priest M."/>
            <person name="Roberts A."/>
            <person name="Saif S."/>
            <person name="Shea T."/>
            <person name="Sisk P."/>
            <person name="Stolte C."/>
            <person name="Sykes S."/>
            <person name="Wortman J."/>
            <person name="Nusbaum C."/>
            <person name="Birren B."/>
        </authorList>
    </citation>
    <scope>NUCLEOTIDE SEQUENCE [LARGE SCALE GENOMIC DNA]</scope>
    <source>
        <strain evidence="3">H-22</strain>
    </source>
</reference>
<organism evidence="3">
    <name type="scientific">Treponema denticola H-22</name>
    <dbReference type="NCBI Taxonomy" id="999432"/>
    <lineage>
        <taxon>Bacteria</taxon>
        <taxon>Pseudomonadati</taxon>
        <taxon>Spirochaetota</taxon>
        <taxon>Spirochaetia</taxon>
        <taxon>Spirochaetales</taxon>
        <taxon>Treponemataceae</taxon>
        <taxon>Treponema</taxon>
    </lineage>
</organism>
<dbReference type="PROSITE" id="PS51257">
    <property type="entry name" value="PROKAR_LIPOPROTEIN"/>
    <property type="match status" value="1"/>
</dbReference>